<dbReference type="PANTHER" id="PTHR43201">
    <property type="entry name" value="ACYL-COA SYNTHETASE"/>
    <property type="match status" value="1"/>
</dbReference>
<dbReference type="Pfam" id="PF00501">
    <property type="entry name" value="AMP-binding"/>
    <property type="match status" value="1"/>
</dbReference>
<dbReference type="RefSeq" id="WP_285612549.1">
    <property type="nucleotide sequence ID" value="NZ_BSSD01000009.1"/>
</dbReference>
<evidence type="ECO:0000313" key="6">
    <source>
        <dbReference type="EMBL" id="GLW94450.1"/>
    </source>
</evidence>
<dbReference type="EMBL" id="BSSD01000009">
    <property type="protein sequence ID" value="GLW94450.1"/>
    <property type="molecule type" value="Genomic_DNA"/>
</dbReference>
<evidence type="ECO:0000256" key="1">
    <source>
        <dbReference type="ARBA" id="ARBA00006432"/>
    </source>
</evidence>
<name>A0A9W6QTD9_9PSEU</name>
<feature type="region of interest" description="Disordered" evidence="3">
    <location>
        <begin position="1"/>
        <end position="21"/>
    </location>
</feature>
<organism evidence="6 7">
    <name type="scientific">Actinokineospora globicatena</name>
    <dbReference type="NCBI Taxonomy" id="103729"/>
    <lineage>
        <taxon>Bacteria</taxon>
        <taxon>Bacillati</taxon>
        <taxon>Actinomycetota</taxon>
        <taxon>Actinomycetes</taxon>
        <taxon>Pseudonocardiales</taxon>
        <taxon>Pseudonocardiaceae</taxon>
        <taxon>Actinokineospora</taxon>
    </lineage>
</organism>
<protein>
    <submittedName>
        <fullName evidence="6">Long-chain-fatty-acid--CoA ligase</fullName>
    </submittedName>
</protein>
<dbReference type="InterPro" id="IPR025110">
    <property type="entry name" value="AMP-bd_C"/>
</dbReference>
<feature type="domain" description="AMP-dependent synthetase/ligase" evidence="4">
    <location>
        <begin position="49"/>
        <end position="332"/>
    </location>
</feature>
<comment type="similarity">
    <text evidence="1">Belongs to the ATP-dependent AMP-binding enzyme family.</text>
</comment>
<keyword evidence="7" id="KW-1185">Reference proteome</keyword>
<dbReference type="InterPro" id="IPR042099">
    <property type="entry name" value="ANL_N_sf"/>
</dbReference>
<dbReference type="Gene3D" id="3.30.300.30">
    <property type="match status" value="1"/>
</dbReference>
<gene>
    <name evidence="6" type="ORF">Aglo03_52660</name>
</gene>
<sequence>MSSETHLSPVATGEPSAPDTGEWVGELLLGGPERELALHFGAPLDRHALRELVDQRERELVAAGLAPGGSVSLRLPPSLGFVTVLLAAWRLGTQVSLLDYRLTQHEVDQAVARLAPQLLVQPAGPVSGALRALFDAEPVYLPNPAGVPAATPHTLIQLSSGSTGPSKIIGRTAADVIAELDRYNAIEGIPQRGERAVVLGSMVHVLGLVGGLLHGLNAGVPMVVPPRLTIDGILKALADGDAPTTLIGVPSQAEVLAAVVDPPALPGFRRMITGGELVRPELWRALTEGYGITLGNMYGMTELGVIATDIEGAHRPELTPAPGIAVRVVDGEVLLSRERSPYLGLVDPTRWADGWLRTRDAGEVDAVTGRVVIKGRLDSQVSIGGLKVDLTEVEQTLADAPGVEAAVVLYDEGIKAYVSVSADAAGGAVDAWLRERLAAYKRPRAVHVLPAMPRTSSGKLLRDRAALRAAAQRVADQN</sequence>
<feature type="domain" description="AMP-binding enzyme C-terminal" evidence="5">
    <location>
        <begin position="392"/>
        <end position="459"/>
    </location>
</feature>
<proteinExistence type="inferred from homology"/>
<dbReference type="AlphaFoldDB" id="A0A9W6QTD9"/>
<dbReference type="SUPFAM" id="SSF56801">
    <property type="entry name" value="Acetyl-CoA synthetase-like"/>
    <property type="match status" value="1"/>
</dbReference>
<reference evidence="6" key="1">
    <citation type="submission" date="2023-02" db="EMBL/GenBank/DDBJ databases">
        <title>Actinokineospora globicatena NBRC 15670.</title>
        <authorList>
            <person name="Ichikawa N."/>
            <person name="Sato H."/>
            <person name="Tonouchi N."/>
        </authorList>
    </citation>
    <scope>NUCLEOTIDE SEQUENCE</scope>
    <source>
        <strain evidence="6">NBRC 15670</strain>
    </source>
</reference>
<comment type="caution">
    <text evidence="6">The sequence shown here is derived from an EMBL/GenBank/DDBJ whole genome shotgun (WGS) entry which is preliminary data.</text>
</comment>
<dbReference type="GO" id="GO:0006631">
    <property type="term" value="P:fatty acid metabolic process"/>
    <property type="evidence" value="ECO:0007669"/>
    <property type="project" value="TreeGrafter"/>
</dbReference>
<keyword evidence="2 6" id="KW-0436">Ligase</keyword>
<dbReference type="Gene3D" id="3.40.50.12780">
    <property type="entry name" value="N-terminal domain of ligase-like"/>
    <property type="match status" value="1"/>
</dbReference>
<evidence type="ECO:0000259" key="4">
    <source>
        <dbReference type="Pfam" id="PF00501"/>
    </source>
</evidence>
<dbReference type="Proteomes" id="UP001165042">
    <property type="component" value="Unassembled WGS sequence"/>
</dbReference>
<accession>A0A9W6QTD9</accession>
<evidence type="ECO:0000259" key="5">
    <source>
        <dbReference type="Pfam" id="PF13193"/>
    </source>
</evidence>
<dbReference type="GO" id="GO:0031956">
    <property type="term" value="F:medium-chain fatty acid-CoA ligase activity"/>
    <property type="evidence" value="ECO:0007669"/>
    <property type="project" value="TreeGrafter"/>
</dbReference>
<dbReference type="InterPro" id="IPR045851">
    <property type="entry name" value="AMP-bd_C_sf"/>
</dbReference>
<dbReference type="InterPro" id="IPR000873">
    <property type="entry name" value="AMP-dep_synth/lig_dom"/>
</dbReference>
<dbReference type="PANTHER" id="PTHR43201:SF5">
    <property type="entry name" value="MEDIUM-CHAIN ACYL-COA LIGASE ACSF2, MITOCHONDRIAL"/>
    <property type="match status" value="1"/>
</dbReference>
<evidence type="ECO:0000256" key="2">
    <source>
        <dbReference type="ARBA" id="ARBA00022598"/>
    </source>
</evidence>
<dbReference type="Pfam" id="PF13193">
    <property type="entry name" value="AMP-binding_C"/>
    <property type="match status" value="1"/>
</dbReference>
<evidence type="ECO:0000313" key="7">
    <source>
        <dbReference type="Proteomes" id="UP001165042"/>
    </source>
</evidence>
<evidence type="ECO:0000256" key="3">
    <source>
        <dbReference type="SAM" id="MobiDB-lite"/>
    </source>
</evidence>